<name>A0AAE1TIL0_9FABA</name>
<dbReference type="Pfam" id="PF00403">
    <property type="entry name" value="HMA"/>
    <property type="match status" value="1"/>
</dbReference>
<dbReference type="InterPro" id="IPR036163">
    <property type="entry name" value="HMA_dom_sf"/>
</dbReference>
<sequence length="195" mass="20912">MKGMDLFCSSPASTAVISSMQAQRSTARRSRKNCGLLAPVPCSCSSLSPINPSPSYQNHQRSSADDKQNHAIRHKSYVPLNDLYTDCNTASSTTHLLADSDSSSIHSDRSPAQRSPPPPHSPRSRNQVVILKVSLHCKGCAAKVGKHISKMQGVTSFCIDMMSKKVTIIGDVTPLGVLASVSKVKNAQFWSSSAS</sequence>
<feature type="region of interest" description="Disordered" evidence="1">
    <location>
        <begin position="98"/>
        <end position="125"/>
    </location>
</feature>
<evidence type="ECO:0000259" key="2">
    <source>
        <dbReference type="PROSITE" id="PS50846"/>
    </source>
</evidence>
<dbReference type="AlphaFoldDB" id="A0AAE1TIL0"/>
<gene>
    <name evidence="3" type="ORF">QN277_003050</name>
</gene>
<evidence type="ECO:0000313" key="4">
    <source>
        <dbReference type="Proteomes" id="UP001293593"/>
    </source>
</evidence>
<keyword evidence="4" id="KW-1185">Reference proteome</keyword>
<accession>A0AAE1TIL0</accession>
<feature type="domain" description="HMA" evidence="2">
    <location>
        <begin position="126"/>
        <end position="192"/>
    </location>
</feature>
<proteinExistence type="predicted"/>
<protein>
    <recommendedName>
        <fullName evidence="2">HMA domain-containing protein</fullName>
    </recommendedName>
</protein>
<dbReference type="Proteomes" id="UP001293593">
    <property type="component" value="Unassembled WGS sequence"/>
</dbReference>
<organism evidence="3 4">
    <name type="scientific">Acacia crassicarpa</name>
    <name type="common">northern wattle</name>
    <dbReference type="NCBI Taxonomy" id="499986"/>
    <lineage>
        <taxon>Eukaryota</taxon>
        <taxon>Viridiplantae</taxon>
        <taxon>Streptophyta</taxon>
        <taxon>Embryophyta</taxon>
        <taxon>Tracheophyta</taxon>
        <taxon>Spermatophyta</taxon>
        <taxon>Magnoliopsida</taxon>
        <taxon>eudicotyledons</taxon>
        <taxon>Gunneridae</taxon>
        <taxon>Pentapetalae</taxon>
        <taxon>rosids</taxon>
        <taxon>fabids</taxon>
        <taxon>Fabales</taxon>
        <taxon>Fabaceae</taxon>
        <taxon>Caesalpinioideae</taxon>
        <taxon>mimosoid clade</taxon>
        <taxon>Acacieae</taxon>
        <taxon>Acacia</taxon>
    </lineage>
</organism>
<evidence type="ECO:0000256" key="1">
    <source>
        <dbReference type="SAM" id="MobiDB-lite"/>
    </source>
</evidence>
<dbReference type="SUPFAM" id="SSF55008">
    <property type="entry name" value="HMA, heavy metal-associated domain"/>
    <property type="match status" value="1"/>
</dbReference>
<comment type="caution">
    <text evidence="3">The sequence shown here is derived from an EMBL/GenBank/DDBJ whole genome shotgun (WGS) entry which is preliminary data.</text>
</comment>
<dbReference type="InterPro" id="IPR044526">
    <property type="entry name" value="NAKR1-3"/>
</dbReference>
<evidence type="ECO:0000313" key="3">
    <source>
        <dbReference type="EMBL" id="KAK4286502.1"/>
    </source>
</evidence>
<dbReference type="PROSITE" id="PS50846">
    <property type="entry name" value="HMA_2"/>
    <property type="match status" value="1"/>
</dbReference>
<dbReference type="Gene3D" id="3.30.70.100">
    <property type="match status" value="1"/>
</dbReference>
<dbReference type="EMBL" id="JAWXYG010000001">
    <property type="protein sequence ID" value="KAK4286502.1"/>
    <property type="molecule type" value="Genomic_DNA"/>
</dbReference>
<dbReference type="CDD" id="cd00371">
    <property type="entry name" value="HMA"/>
    <property type="match status" value="1"/>
</dbReference>
<dbReference type="PANTHER" id="PTHR46119">
    <property type="entry name" value="OS08G0405700 PROTEIN"/>
    <property type="match status" value="1"/>
</dbReference>
<dbReference type="GO" id="GO:0046872">
    <property type="term" value="F:metal ion binding"/>
    <property type="evidence" value="ECO:0007669"/>
    <property type="project" value="InterPro"/>
</dbReference>
<dbReference type="InterPro" id="IPR006121">
    <property type="entry name" value="HMA_dom"/>
</dbReference>
<dbReference type="PANTHER" id="PTHR46119:SF12">
    <property type="entry name" value="PROTEIN SODIUM POTASSIUM ROOT DEFECTIVE 3"/>
    <property type="match status" value="1"/>
</dbReference>
<reference evidence="3" key="1">
    <citation type="submission" date="2023-10" db="EMBL/GenBank/DDBJ databases">
        <title>Chromosome-level genome of the transformable northern wattle, Acacia crassicarpa.</title>
        <authorList>
            <person name="Massaro I."/>
            <person name="Sinha N.R."/>
            <person name="Poethig S."/>
            <person name="Leichty A.R."/>
        </authorList>
    </citation>
    <scope>NUCLEOTIDE SEQUENCE</scope>
    <source>
        <strain evidence="3">Acra3RX</strain>
        <tissue evidence="3">Leaf</tissue>
    </source>
</reference>